<dbReference type="EMBL" id="LAZR01053714">
    <property type="protein sequence ID" value="KKK80152.1"/>
    <property type="molecule type" value="Genomic_DNA"/>
</dbReference>
<gene>
    <name evidence="1" type="ORF">LCGC14_2826350</name>
</gene>
<organism evidence="1">
    <name type="scientific">marine sediment metagenome</name>
    <dbReference type="NCBI Taxonomy" id="412755"/>
    <lineage>
        <taxon>unclassified sequences</taxon>
        <taxon>metagenomes</taxon>
        <taxon>ecological metagenomes</taxon>
    </lineage>
</organism>
<comment type="caution">
    <text evidence="1">The sequence shown here is derived from an EMBL/GenBank/DDBJ whole genome shotgun (WGS) entry which is preliminary data.</text>
</comment>
<reference evidence="1" key="1">
    <citation type="journal article" date="2015" name="Nature">
        <title>Complex archaea that bridge the gap between prokaryotes and eukaryotes.</title>
        <authorList>
            <person name="Spang A."/>
            <person name="Saw J.H."/>
            <person name="Jorgensen S.L."/>
            <person name="Zaremba-Niedzwiedzka K."/>
            <person name="Martijn J."/>
            <person name="Lind A.E."/>
            <person name="van Eijk R."/>
            <person name="Schleper C."/>
            <person name="Guy L."/>
            <person name="Ettema T.J."/>
        </authorList>
    </citation>
    <scope>NUCLEOTIDE SEQUENCE</scope>
</reference>
<name>A0A0F8YFD8_9ZZZZ</name>
<proteinExistence type="predicted"/>
<protein>
    <submittedName>
        <fullName evidence="1">Uncharacterized protein</fullName>
    </submittedName>
</protein>
<accession>A0A0F8YFD8</accession>
<dbReference type="AlphaFoldDB" id="A0A0F8YFD8"/>
<sequence length="49" mass="5406">MRNKKKAYRSSCLSPGVKRDALEHISKLTSWAALLDGAILGVLDRHGIE</sequence>
<evidence type="ECO:0000313" key="1">
    <source>
        <dbReference type="EMBL" id="KKK80152.1"/>
    </source>
</evidence>